<dbReference type="AlphaFoldDB" id="A0A8I1Y1Q6"/>
<dbReference type="Proteomes" id="UP000673383">
    <property type="component" value="Unassembled WGS sequence"/>
</dbReference>
<gene>
    <name evidence="1" type="ORF">JOH49_000074</name>
</gene>
<accession>A0A8I1Y1Q6</accession>
<proteinExistence type="predicted"/>
<name>A0A8I1Y1Q6_BRAEL</name>
<dbReference type="EMBL" id="JAFICZ010000001">
    <property type="protein sequence ID" value="MBP1290321.1"/>
    <property type="molecule type" value="Genomic_DNA"/>
</dbReference>
<reference evidence="1" key="1">
    <citation type="submission" date="2021-02" db="EMBL/GenBank/DDBJ databases">
        <title>Genomic Encyclopedia of Type Strains, Phase IV (KMG-V): Genome sequencing to study the core and pangenomes of soil and plant-associated prokaryotes.</title>
        <authorList>
            <person name="Whitman W."/>
        </authorList>
    </citation>
    <scope>NUCLEOTIDE SEQUENCE</scope>
    <source>
        <strain evidence="1">USDA 406</strain>
    </source>
</reference>
<organism evidence="1 2">
    <name type="scientific">Bradyrhizobium elkanii</name>
    <dbReference type="NCBI Taxonomy" id="29448"/>
    <lineage>
        <taxon>Bacteria</taxon>
        <taxon>Pseudomonadati</taxon>
        <taxon>Pseudomonadota</taxon>
        <taxon>Alphaproteobacteria</taxon>
        <taxon>Hyphomicrobiales</taxon>
        <taxon>Nitrobacteraceae</taxon>
        <taxon>Bradyrhizobium</taxon>
    </lineage>
</organism>
<protein>
    <submittedName>
        <fullName evidence="1">Uncharacterized protein</fullName>
    </submittedName>
</protein>
<sequence length="48" mass="5170">MTREEALKNAIAALRGWSEGKIETSAVLAAIAELMATGPPPRKQKLYS</sequence>
<comment type="caution">
    <text evidence="1">The sequence shown here is derived from an EMBL/GenBank/DDBJ whole genome shotgun (WGS) entry which is preliminary data.</text>
</comment>
<evidence type="ECO:0000313" key="1">
    <source>
        <dbReference type="EMBL" id="MBP1290321.1"/>
    </source>
</evidence>
<evidence type="ECO:0000313" key="2">
    <source>
        <dbReference type="Proteomes" id="UP000673383"/>
    </source>
</evidence>